<dbReference type="InterPro" id="IPR036388">
    <property type="entry name" value="WH-like_DNA-bd_sf"/>
</dbReference>
<evidence type="ECO:0000313" key="2">
    <source>
        <dbReference type="EMBL" id="RVT93479.1"/>
    </source>
</evidence>
<accession>A0A437M753</accession>
<dbReference type="EMBL" id="SACN01000001">
    <property type="protein sequence ID" value="RVT93479.1"/>
    <property type="molecule type" value="Genomic_DNA"/>
</dbReference>
<dbReference type="InterPro" id="IPR043129">
    <property type="entry name" value="ATPase_NBD"/>
</dbReference>
<evidence type="ECO:0000313" key="3">
    <source>
        <dbReference type="Proteomes" id="UP000282971"/>
    </source>
</evidence>
<evidence type="ECO:0000256" key="1">
    <source>
        <dbReference type="ARBA" id="ARBA00006479"/>
    </source>
</evidence>
<gene>
    <name evidence="2" type="ORF">EOD43_06280</name>
</gene>
<comment type="similarity">
    <text evidence="1">Belongs to the ROK (NagC/XylR) family.</text>
</comment>
<proteinExistence type="inferred from homology"/>
<reference evidence="2 3" key="1">
    <citation type="submission" date="2019-01" db="EMBL/GenBank/DDBJ databases">
        <authorList>
            <person name="Chen W.-M."/>
        </authorList>
    </citation>
    <scope>NUCLEOTIDE SEQUENCE [LARGE SCALE GENOMIC DNA]</scope>
    <source>
        <strain evidence="2 3">CCP-7</strain>
    </source>
</reference>
<dbReference type="Pfam" id="PF00480">
    <property type="entry name" value="ROK"/>
    <property type="match status" value="1"/>
</dbReference>
<comment type="caution">
    <text evidence="2">The sequence shown here is derived from an EMBL/GenBank/DDBJ whole genome shotgun (WGS) entry which is preliminary data.</text>
</comment>
<dbReference type="Proteomes" id="UP000282971">
    <property type="component" value="Unassembled WGS sequence"/>
</dbReference>
<dbReference type="PANTHER" id="PTHR18964">
    <property type="entry name" value="ROK (REPRESSOR, ORF, KINASE) FAMILY"/>
    <property type="match status" value="1"/>
</dbReference>
<dbReference type="InterPro" id="IPR000600">
    <property type="entry name" value="ROK"/>
</dbReference>
<dbReference type="RefSeq" id="WP_127742133.1">
    <property type="nucleotide sequence ID" value="NZ_SACN01000001.1"/>
</dbReference>
<dbReference type="InterPro" id="IPR036390">
    <property type="entry name" value="WH_DNA-bd_sf"/>
</dbReference>
<sequence>MSENDPSFGRLMNSERGVLDVLFRGGGTTQGDLVNALDLTQQSISRIVGGLSDREMIVSGEKVSGTKGYRTSALKLAGEFAHSVGVSITAGTAAMVVMNFAGDIVDQSKAHPRSMGVENVAAWIEEGLRGYSGDQDRRGVFAGLGLSIAGSFIDERSFNTPSYLEEWAGIDVQQVLGARLGCAVFAENDGNAATLAEGMLGVGRWAPSFAYLYLSSGVGGGLMLNGELWRGRYGNAGEFAGGLPPNIYPFPNLELLRILVARDGASFETVDELVTHYDPSWPAIEEWITRVHDSVSIIVSNAAAILDLDAIVLGGLIPVDLARRLAAKLEMFDQRRRSVARPIARLVPGEVQSDAAAIGAAMLPLRATFFAPQGLRAPIAASRGAVPQP</sequence>
<keyword evidence="3" id="KW-1185">Reference proteome</keyword>
<dbReference type="SUPFAM" id="SSF46785">
    <property type="entry name" value="Winged helix' DNA-binding domain"/>
    <property type="match status" value="1"/>
</dbReference>
<dbReference type="Gene3D" id="1.10.10.10">
    <property type="entry name" value="Winged helix-like DNA-binding domain superfamily/Winged helix DNA-binding domain"/>
    <property type="match status" value="1"/>
</dbReference>
<dbReference type="PANTHER" id="PTHR18964:SF149">
    <property type="entry name" value="BIFUNCTIONAL UDP-N-ACETYLGLUCOSAMINE 2-EPIMERASE_N-ACETYLMANNOSAMINE KINASE"/>
    <property type="match status" value="1"/>
</dbReference>
<protein>
    <submittedName>
        <fullName evidence="2">ROK family transcriptional regulator</fullName>
    </submittedName>
</protein>
<organism evidence="2 3">
    <name type="scientific">Sphingomonas crocodyli</name>
    <dbReference type="NCBI Taxonomy" id="1979270"/>
    <lineage>
        <taxon>Bacteria</taxon>
        <taxon>Pseudomonadati</taxon>
        <taxon>Pseudomonadota</taxon>
        <taxon>Alphaproteobacteria</taxon>
        <taxon>Sphingomonadales</taxon>
        <taxon>Sphingomonadaceae</taxon>
        <taxon>Sphingomonas</taxon>
    </lineage>
</organism>
<dbReference type="SUPFAM" id="SSF53067">
    <property type="entry name" value="Actin-like ATPase domain"/>
    <property type="match status" value="1"/>
</dbReference>
<name>A0A437M753_9SPHN</name>
<dbReference type="Gene3D" id="3.30.420.40">
    <property type="match status" value="3"/>
</dbReference>
<dbReference type="OrthoDB" id="8595273at2"/>
<dbReference type="AlphaFoldDB" id="A0A437M753"/>
<dbReference type="CDD" id="cd23763">
    <property type="entry name" value="ASKHA_ATPase_ROK"/>
    <property type="match status" value="1"/>
</dbReference>